<dbReference type="SUPFAM" id="SSF117892">
    <property type="entry name" value="Band 7/SPFH domain"/>
    <property type="match status" value="1"/>
</dbReference>
<dbReference type="InterPro" id="IPR036013">
    <property type="entry name" value="Band_7/SPFH_dom_sf"/>
</dbReference>
<organism evidence="4 5">
    <name type="scientific">Candidatus Iainarchaeum sp</name>
    <dbReference type="NCBI Taxonomy" id="3101447"/>
    <lineage>
        <taxon>Archaea</taxon>
        <taxon>Candidatus Iainarchaeota</taxon>
        <taxon>Candidatus Iainarchaeia</taxon>
        <taxon>Candidatus Iainarchaeales</taxon>
        <taxon>Candidatus Iainarchaeaceae</taxon>
        <taxon>Candidatus Iainarchaeum</taxon>
    </lineage>
</organism>
<evidence type="ECO:0000313" key="4">
    <source>
        <dbReference type="EMBL" id="MBS3057439.1"/>
    </source>
</evidence>
<dbReference type="GO" id="GO:0005886">
    <property type="term" value="C:plasma membrane"/>
    <property type="evidence" value="ECO:0007669"/>
    <property type="project" value="InterPro"/>
</dbReference>
<evidence type="ECO:0000313" key="5">
    <source>
        <dbReference type="Proteomes" id="UP000677687"/>
    </source>
</evidence>
<evidence type="ECO:0000259" key="3">
    <source>
        <dbReference type="SMART" id="SM00244"/>
    </source>
</evidence>
<evidence type="ECO:0000256" key="2">
    <source>
        <dbReference type="ARBA" id="ARBA00008164"/>
    </source>
</evidence>
<dbReference type="Gene3D" id="3.30.479.30">
    <property type="entry name" value="Band 7 domain"/>
    <property type="match status" value="1"/>
</dbReference>
<feature type="domain" description="Band 7" evidence="3">
    <location>
        <begin position="1"/>
        <end position="157"/>
    </location>
</feature>
<dbReference type="FunFam" id="3.30.479.30:FF:000004">
    <property type="entry name" value="Putative membrane protease family, stomatin"/>
    <property type="match status" value="1"/>
</dbReference>
<protein>
    <submittedName>
        <fullName evidence="4">SPFH domain-containing protein</fullName>
    </submittedName>
</protein>
<reference evidence="4" key="2">
    <citation type="submission" date="2021-05" db="EMBL/GenBank/DDBJ databases">
        <title>Protein family content uncovers lineage relationships and bacterial pathway maintenance mechanisms in DPANN archaea.</title>
        <authorList>
            <person name="Castelle C.J."/>
            <person name="Meheust R."/>
            <person name="Jaffe A.L."/>
            <person name="Seitz K."/>
            <person name="Gong X."/>
            <person name="Baker B.J."/>
            <person name="Banfield J.F."/>
        </authorList>
    </citation>
    <scope>NUCLEOTIDE SEQUENCE</scope>
    <source>
        <strain evidence="4">RIFCSPHIGHO2_01_FULL_AR10_44_11</strain>
    </source>
</reference>
<dbReference type="InterPro" id="IPR001972">
    <property type="entry name" value="Stomatin_HflK_fam"/>
</dbReference>
<comment type="similarity">
    <text evidence="2">Belongs to the band 7/mec-2 family.</text>
</comment>
<reference evidence="4" key="1">
    <citation type="submission" date="2021-03" db="EMBL/GenBank/DDBJ databases">
        <authorList>
            <person name="Jaffe A."/>
        </authorList>
    </citation>
    <scope>NUCLEOTIDE SEQUENCE</scope>
    <source>
        <strain evidence="4">RIFCSPHIGHO2_01_FULL_AR10_44_11</strain>
    </source>
</reference>
<proteinExistence type="inferred from homology"/>
<dbReference type="PANTHER" id="PTHR10264:SF19">
    <property type="entry name" value="AT06885P-RELATED"/>
    <property type="match status" value="1"/>
</dbReference>
<sequence length="228" mass="25217">MMRFVYEFEEGVKFSAGKFAGLLAPGMHFFFPAVQKIVKVDMRTKTIDIPKQEVMTLDNVPVKINAVVYFKVIDAKKAVLNVQDYIYAVAQYAQAALRDSVGASNLDSVLAKREYISSKVKEVVGSEIEPWGIEVSAIKMQDIELPGEMKPIMAKQAEAEREKRASIIRSEGELAAAGNLKKAADILSKNSTAMHLRTLEALTESGVKGNKTIIPIPMELLSLLKNRK</sequence>
<comment type="caution">
    <text evidence="4">The sequence shown here is derived from an EMBL/GenBank/DDBJ whole genome shotgun (WGS) entry which is preliminary data.</text>
</comment>
<comment type="subcellular location">
    <subcellularLocation>
        <location evidence="1">Membrane</location>
        <topology evidence="1">Single-pass membrane protein</topology>
    </subcellularLocation>
</comment>
<name>A0A8T4KWC4_9ARCH</name>
<dbReference type="Gene3D" id="6.10.250.2090">
    <property type="match status" value="1"/>
</dbReference>
<dbReference type="EMBL" id="JAGVWD010000034">
    <property type="protein sequence ID" value="MBS3057439.1"/>
    <property type="molecule type" value="Genomic_DNA"/>
</dbReference>
<dbReference type="AlphaFoldDB" id="A0A8T4KWC4"/>
<dbReference type="InterPro" id="IPR001107">
    <property type="entry name" value="Band_7"/>
</dbReference>
<dbReference type="SMART" id="SM00244">
    <property type="entry name" value="PHB"/>
    <property type="match status" value="1"/>
</dbReference>
<dbReference type="GO" id="GO:0098552">
    <property type="term" value="C:side of membrane"/>
    <property type="evidence" value="ECO:0007669"/>
    <property type="project" value="UniProtKB-ARBA"/>
</dbReference>
<dbReference type="PRINTS" id="PR00721">
    <property type="entry name" value="STOMATIN"/>
</dbReference>
<dbReference type="Proteomes" id="UP000677687">
    <property type="component" value="Unassembled WGS sequence"/>
</dbReference>
<gene>
    <name evidence="4" type="ORF">J4415_02315</name>
</gene>
<dbReference type="Pfam" id="PF01145">
    <property type="entry name" value="Band_7"/>
    <property type="match status" value="1"/>
</dbReference>
<evidence type="ECO:0000256" key="1">
    <source>
        <dbReference type="ARBA" id="ARBA00004167"/>
    </source>
</evidence>
<accession>A0A8T4KWC4</accession>
<dbReference type="InterPro" id="IPR043202">
    <property type="entry name" value="Band-7_stomatin-like"/>
</dbReference>
<dbReference type="PANTHER" id="PTHR10264">
    <property type="entry name" value="BAND 7 PROTEIN-RELATED"/>
    <property type="match status" value="1"/>
</dbReference>